<accession>A0A840A114</accession>
<protein>
    <recommendedName>
        <fullName evidence="4">DUF3617 domain-containing protein</fullName>
    </recommendedName>
</protein>
<reference evidence="2 3" key="1">
    <citation type="submission" date="2020-08" db="EMBL/GenBank/DDBJ databases">
        <title>Genomic Encyclopedia of Type Strains, Phase IV (KMG-IV): sequencing the most valuable type-strain genomes for metagenomic binning, comparative biology and taxonomic classification.</title>
        <authorList>
            <person name="Goeker M."/>
        </authorList>
    </citation>
    <scope>NUCLEOTIDE SEQUENCE [LARGE SCALE GENOMIC DNA]</scope>
    <source>
        <strain evidence="2 3">DSM 21793</strain>
    </source>
</reference>
<evidence type="ECO:0000313" key="3">
    <source>
        <dbReference type="Proteomes" id="UP000530564"/>
    </source>
</evidence>
<dbReference type="Proteomes" id="UP000530564">
    <property type="component" value="Unassembled WGS sequence"/>
</dbReference>
<sequence>MPRQHRFVFVALVAAAALPAACQRQDARPPPKDAAVTRTEANLAPKDVALAGAGRHQLWRIEVMQNGQPAQPLEICADQAIEASFSRPVPTIEGRECVRVDDPTDTGATYSVRCRIDDQLYRVGSVTNGDRAREFTVEMAVSRQDKKGPSFEQVRRYTRVGACPAGWKIGDSAAPGQTQVTNTLSGEKRTIAR</sequence>
<dbReference type="EMBL" id="JACIDK010000004">
    <property type="protein sequence ID" value="MBB3892306.1"/>
    <property type="molecule type" value="Genomic_DNA"/>
</dbReference>
<gene>
    <name evidence="2" type="ORF">GGQ61_003039</name>
</gene>
<feature type="region of interest" description="Disordered" evidence="1">
    <location>
        <begin position="171"/>
        <end position="193"/>
    </location>
</feature>
<evidence type="ECO:0000313" key="2">
    <source>
        <dbReference type="EMBL" id="MBB3892306.1"/>
    </source>
</evidence>
<keyword evidence="3" id="KW-1185">Reference proteome</keyword>
<name>A0A840A114_9CAUL</name>
<dbReference type="RefSeq" id="WP_183774318.1">
    <property type="nucleotide sequence ID" value="NZ_JACIDK010000004.1"/>
</dbReference>
<feature type="compositionally biased region" description="Polar residues" evidence="1">
    <location>
        <begin position="175"/>
        <end position="185"/>
    </location>
</feature>
<evidence type="ECO:0000256" key="1">
    <source>
        <dbReference type="SAM" id="MobiDB-lite"/>
    </source>
</evidence>
<evidence type="ECO:0008006" key="4">
    <source>
        <dbReference type="Google" id="ProtNLM"/>
    </source>
</evidence>
<dbReference type="AlphaFoldDB" id="A0A840A114"/>
<proteinExistence type="predicted"/>
<organism evidence="2 3">
    <name type="scientific">Phenylobacterium haematophilum</name>
    <dbReference type="NCBI Taxonomy" id="98513"/>
    <lineage>
        <taxon>Bacteria</taxon>
        <taxon>Pseudomonadati</taxon>
        <taxon>Pseudomonadota</taxon>
        <taxon>Alphaproteobacteria</taxon>
        <taxon>Caulobacterales</taxon>
        <taxon>Caulobacteraceae</taxon>
        <taxon>Phenylobacterium</taxon>
    </lineage>
</organism>
<comment type="caution">
    <text evidence="2">The sequence shown here is derived from an EMBL/GenBank/DDBJ whole genome shotgun (WGS) entry which is preliminary data.</text>
</comment>